<evidence type="ECO:0008006" key="3">
    <source>
        <dbReference type="Google" id="ProtNLM"/>
    </source>
</evidence>
<reference evidence="1 2" key="1">
    <citation type="submission" date="2024-04" db="EMBL/GenBank/DDBJ databases">
        <authorList>
            <person name="Rising A."/>
            <person name="Reimegard J."/>
            <person name="Sonavane S."/>
            <person name="Akerstrom W."/>
            <person name="Nylinder S."/>
            <person name="Hedman E."/>
            <person name="Kallberg Y."/>
        </authorList>
    </citation>
    <scope>NUCLEOTIDE SEQUENCE [LARGE SCALE GENOMIC DNA]</scope>
</reference>
<organism evidence="1 2">
    <name type="scientific">Larinioides sclopetarius</name>
    <dbReference type="NCBI Taxonomy" id="280406"/>
    <lineage>
        <taxon>Eukaryota</taxon>
        <taxon>Metazoa</taxon>
        <taxon>Ecdysozoa</taxon>
        <taxon>Arthropoda</taxon>
        <taxon>Chelicerata</taxon>
        <taxon>Arachnida</taxon>
        <taxon>Araneae</taxon>
        <taxon>Araneomorphae</taxon>
        <taxon>Entelegynae</taxon>
        <taxon>Araneoidea</taxon>
        <taxon>Araneidae</taxon>
        <taxon>Larinioides</taxon>
    </lineage>
</organism>
<name>A0AAV2AKS9_9ARAC</name>
<evidence type="ECO:0000313" key="2">
    <source>
        <dbReference type="Proteomes" id="UP001497382"/>
    </source>
</evidence>
<dbReference type="AlphaFoldDB" id="A0AAV2AKS9"/>
<sequence length="950" mass="107838">MDDKTRIEVSGLIVASSEKIRMEQCVGLLLMLYNSDVDMCFCILVCHKVMAAWKNIHVNQNYKFSDLKVGILQTSSGGKIFLLKTTDTSTFSYMDSLQVKKFYMEESLKSLISVPGINRLVTNLSPVASSLVSYQGLLTKLKNLEIGIYELDSKVLLYTTFNASCKKLTLESEVIVSNAHLIRDFMGTPILVCCGSSCVKNSKPSDVNDESLSVPNDTYFVNFCIQYGLNIFDILWFERLFSRLKKKLSSLIADEEVFYKLDSNFLKNVLEFFLCVEYETTNKKLSLVEEFFSCPHQCFPFSESRLPTGCRVPYLLDIVDEVIKNASWIDAGPSWKFCVGSQDNSVVIGILYISNNGNFYIVDGTFKLPVIFAEDCDACCHNQNIIQELKSSKYAFVVAVQEYDVIVENIICKNGIQQSIRYLRTSLCRLYPLLSLCKSATTNSFAAMYFSSEAEKVVENINLSTSQKFSCESEKDAENVIDFHSNLTEEMTRRFLVLSKIWTLQNKVASCTRVLILLLSENSQKIIDLSKGNESILEDTFNFYDSGDDAEFANLISELDFLHIGEKETDMGYLCFDATIQDSIVFPGHIYAVAPKDRSVNFNLTYDDNIHRLFTWTVNQDIKLIHDPVCIGNHCIEDYENADCHGIKEILLKRQLNRNWIVTCILQDKTYEDVKKINEGKSGNQSTATLCMTVRDCNSEESSIKVYVPYFSGNLYGLLPGAPLQLFGFLCFCSQNGILYLKASSVFGILVKQPKALTEKCRSNNFPKVQSGNSFHCPVQSLCFVVKITFAEIFLTCSKCWRSFPKRCSCYSQQKIKLKLSALIDDGNQLLLAHCHDETAKKILNIDSKEWQAMVSYVEVSHQFLKFSDKAFWSKSALLPVMNQVFNTYCLSKATSRPLMFEYTPIPRPYSCPGNVPSVWCKNATDVDCQKHMKDLYLKFINNVHNLSEE</sequence>
<gene>
    <name evidence="1" type="ORF">LARSCL_LOCUS13239</name>
</gene>
<accession>A0AAV2AKS9</accession>
<dbReference type="Pfam" id="PF15489">
    <property type="entry name" value="CTC1"/>
    <property type="match status" value="1"/>
</dbReference>
<dbReference type="EMBL" id="CAXIEN010000181">
    <property type="protein sequence ID" value="CAL1284590.1"/>
    <property type="molecule type" value="Genomic_DNA"/>
</dbReference>
<comment type="caution">
    <text evidence="1">The sequence shown here is derived from an EMBL/GenBank/DDBJ whole genome shotgun (WGS) entry which is preliminary data.</text>
</comment>
<proteinExistence type="predicted"/>
<keyword evidence="2" id="KW-1185">Reference proteome</keyword>
<dbReference type="Proteomes" id="UP001497382">
    <property type="component" value="Unassembled WGS sequence"/>
</dbReference>
<protein>
    <recommendedName>
        <fullName evidence="3">CST complex subunit CTC1</fullName>
    </recommendedName>
</protein>
<dbReference type="InterPro" id="IPR029156">
    <property type="entry name" value="CTC1"/>
</dbReference>
<dbReference type="GO" id="GO:0003697">
    <property type="term" value="F:single-stranded DNA binding"/>
    <property type="evidence" value="ECO:0007669"/>
    <property type="project" value="InterPro"/>
</dbReference>
<evidence type="ECO:0000313" key="1">
    <source>
        <dbReference type="EMBL" id="CAL1284590.1"/>
    </source>
</evidence>